<dbReference type="InterPro" id="IPR006521">
    <property type="entry name" value="Tail_protein_I"/>
</dbReference>
<dbReference type="NCBIfam" id="TIGR01634">
    <property type="entry name" value="tail_P2_I"/>
    <property type="match status" value="1"/>
</dbReference>
<dbReference type="EMBL" id="AP015029">
    <property type="protein sequence ID" value="BAW20852.1"/>
    <property type="molecule type" value="Genomic_DNA"/>
</dbReference>
<sequence>MSLLPSNSTFLERVLEAARDHDLDPDVIRGVADSARCPANFLPWLGWALKVEGWEAAYTDDQRRELISEAIPVHRTKGTVGAIKRVLRAVRVNADVKEWHQIPNAAPYTFQVTAWANENRPGEGSIISPQLEQRLRALVDAAKNERSHYTFRLGARFDGGLVAAGASQGQLLHRKTVEPAPVPVDPSAQALQFANATQARELHRLTMETPVVPIPRSEQALQLASVTHARAVTRGYAEAQPVPIHSEATVLTANAVQARIVVRGTMEAVL</sequence>
<dbReference type="AlphaFoldDB" id="A0A1L7N5W5"/>
<organism evidence="1 2">
    <name type="scientific">Pseudomonas putida</name>
    <name type="common">Arthrobacter siderocapsulatus</name>
    <dbReference type="NCBI Taxonomy" id="303"/>
    <lineage>
        <taxon>Bacteria</taxon>
        <taxon>Pseudomonadati</taxon>
        <taxon>Pseudomonadota</taxon>
        <taxon>Gammaproteobacteria</taxon>
        <taxon>Pseudomonadales</taxon>
        <taxon>Pseudomonadaceae</taxon>
        <taxon>Pseudomonas</taxon>
    </lineage>
</organism>
<accession>A0A1L7N5W5</accession>
<dbReference type="RefSeq" id="WP_029885315.1">
    <property type="nucleotide sequence ID" value="NZ_AP015029.1"/>
</dbReference>
<proteinExistence type="predicted"/>
<protein>
    <submittedName>
        <fullName evidence="1">Pyocin R2 PP, tail formation protein</fullName>
    </submittedName>
</protein>
<evidence type="ECO:0000313" key="1">
    <source>
        <dbReference type="EMBL" id="BAW20852.1"/>
    </source>
</evidence>
<evidence type="ECO:0000313" key="2">
    <source>
        <dbReference type="Proteomes" id="UP000218731"/>
    </source>
</evidence>
<name>A0A1L7N5W5_PSEPU</name>
<dbReference type="Proteomes" id="UP000218731">
    <property type="component" value="Chromosome 1"/>
</dbReference>
<gene>
    <name evidence="1" type="ORF">KF715C_ch2790</name>
</gene>
<reference evidence="1 2" key="1">
    <citation type="submission" date="2015-11" db="EMBL/GenBank/DDBJ databases">
        <title>Complete genome sequencing of a biphenyl-degrading bacterium, Pseudomonas putida KF715 (=NBRC110667).</title>
        <authorList>
            <person name="Suenaga H."/>
            <person name="Fujihara N."/>
            <person name="Watanabe T."/>
            <person name="Hirose J."/>
            <person name="Kimura N."/>
            <person name="Yamazoe A."/>
            <person name="Hosoyama A."/>
            <person name="Shimodaira J."/>
            <person name="Furukawa K."/>
        </authorList>
    </citation>
    <scope>NUCLEOTIDE SEQUENCE [LARGE SCALE GENOMIC DNA]</scope>
    <source>
        <strain evidence="1 2">KF715</strain>
    </source>
</reference>
<dbReference type="Pfam" id="PF09684">
    <property type="entry name" value="Tail_P2_I"/>
    <property type="match status" value="1"/>
</dbReference>